<evidence type="ECO:0000256" key="1">
    <source>
        <dbReference type="SAM" id="MobiDB-lite"/>
    </source>
</evidence>
<evidence type="ECO:0008006" key="4">
    <source>
        <dbReference type="Google" id="ProtNLM"/>
    </source>
</evidence>
<dbReference type="EMBL" id="MLFT02000012">
    <property type="protein sequence ID" value="PHT31532.1"/>
    <property type="molecule type" value="Genomic_DNA"/>
</dbReference>
<accession>A0A2G2VEW4</accession>
<protein>
    <recommendedName>
        <fullName evidence="4">MADS-box domain-containing protein</fullName>
    </recommendedName>
</protein>
<dbReference type="AlphaFoldDB" id="A0A2G2VEW4"/>
<keyword evidence="3" id="KW-1185">Reference proteome</keyword>
<dbReference type="OrthoDB" id="1898716at2759"/>
<sequence>MSQKKNKIDEEVTKSDLELKEISDYAKSSEDVLPQCSVSDDSEERKGNEVGSFPAKILVRSRMAANRVFNLLTKSEEKIQVVLFWTLEKPFGTSWNQLNEDQKIKCCLLWFLHTMLLVKDSTKNVHPYIIPTVRETNMDYMITFNPYTDEVKNNVFDDLKKALEGVTVLISNEHTEDNRDLGGNPVGVCIGDDDTPSTSKDIKGTSFPGNLHKRVVTLGEALLNIAAYIREKKMNKKKKDERQHERALMAKVVAHRKTDGPPYDPSPVILKRFLSRNNTNNNPIANNSLQLLEAHRNANVCGLNLQLTQILGEVEIEKKRGESPDQMRKTSQSQCWWEVPISQLDLQELEQLKDSMEALKKYVTNQEIKFMVNEIANSFTFFGDIGNGIFDNYDIKPPRTMPSSSDLHNQSLGFDSAALF</sequence>
<reference evidence="3" key="2">
    <citation type="journal article" date="2017" name="J. Anim. Genet.">
        <title>Multiple reference genome sequences of hot pepper reveal the massive evolution of plant disease resistance genes by retroduplication.</title>
        <authorList>
            <person name="Kim S."/>
            <person name="Park J."/>
            <person name="Yeom S.-I."/>
            <person name="Kim Y.-M."/>
            <person name="Seo E."/>
            <person name="Kim K.-T."/>
            <person name="Kim M.-S."/>
            <person name="Lee J.M."/>
            <person name="Cheong K."/>
            <person name="Shin H.-S."/>
            <person name="Kim S.-B."/>
            <person name="Han K."/>
            <person name="Lee J."/>
            <person name="Park M."/>
            <person name="Lee H.-A."/>
            <person name="Lee H.-Y."/>
            <person name="Lee Y."/>
            <person name="Oh S."/>
            <person name="Lee J.H."/>
            <person name="Choi E."/>
            <person name="Choi E."/>
            <person name="Lee S.E."/>
            <person name="Jeon J."/>
            <person name="Kim H."/>
            <person name="Choi G."/>
            <person name="Song H."/>
            <person name="Lee J."/>
            <person name="Lee S.-C."/>
            <person name="Kwon J.-K."/>
            <person name="Lee H.-Y."/>
            <person name="Koo N."/>
            <person name="Hong Y."/>
            <person name="Kim R.W."/>
            <person name="Kang W.-H."/>
            <person name="Huh J.H."/>
            <person name="Kang B.-C."/>
            <person name="Yang T.-J."/>
            <person name="Lee Y.-H."/>
            <person name="Bennetzen J.L."/>
            <person name="Choi D."/>
        </authorList>
    </citation>
    <scope>NUCLEOTIDE SEQUENCE [LARGE SCALE GENOMIC DNA]</scope>
    <source>
        <strain evidence="3">cv. PBC81</strain>
    </source>
</reference>
<dbReference type="Proteomes" id="UP000224567">
    <property type="component" value="Unassembled WGS sequence"/>
</dbReference>
<dbReference type="Gene3D" id="6.10.140.920">
    <property type="match status" value="1"/>
</dbReference>
<organism evidence="2 3">
    <name type="scientific">Capsicum baccatum</name>
    <name type="common">Peruvian pepper</name>
    <dbReference type="NCBI Taxonomy" id="33114"/>
    <lineage>
        <taxon>Eukaryota</taxon>
        <taxon>Viridiplantae</taxon>
        <taxon>Streptophyta</taxon>
        <taxon>Embryophyta</taxon>
        <taxon>Tracheophyta</taxon>
        <taxon>Spermatophyta</taxon>
        <taxon>Magnoliopsida</taxon>
        <taxon>eudicotyledons</taxon>
        <taxon>Gunneridae</taxon>
        <taxon>Pentapetalae</taxon>
        <taxon>asterids</taxon>
        <taxon>lamiids</taxon>
        <taxon>Solanales</taxon>
        <taxon>Solanaceae</taxon>
        <taxon>Solanoideae</taxon>
        <taxon>Capsiceae</taxon>
        <taxon>Capsicum</taxon>
    </lineage>
</organism>
<evidence type="ECO:0000313" key="3">
    <source>
        <dbReference type="Proteomes" id="UP000224567"/>
    </source>
</evidence>
<reference evidence="2 3" key="1">
    <citation type="journal article" date="2017" name="Genome Biol.">
        <title>New reference genome sequences of hot pepper reveal the massive evolution of plant disease-resistance genes by retroduplication.</title>
        <authorList>
            <person name="Kim S."/>
            <person name="Park J."/>
            <person name="Yeom S.I."/>
            <person name="Kim Y.M."/>
            <person name="Seo E."/>
            <person name="Kim K.T."/>
            <person name="Kim M.S."/>
            <person name="Lee J.M."/>
            <person name="Cheong K."/>
            <person name="Shin H.S."/>
            <person name="Kim S.B."/>
            <person name="Han K."/>
            <person name="Lee J."/>
            <person name="Park M."/>
            <person name="Lee H.A."/>
            <person name="Lee H.Y."/>
            <person name="Lee Y."/>
            <person name="Oh S."/>
            <person name="Lee J.H."/>
            <person name="Choi E."/>
            <person name="Choi E."/>
            <person name="Lee S.E."/>
            <person name="Jeon J."/>
            <person name="Kim H."/>
            <person name="Choi G."/>
            <person name="Song H."/>
            <person name="Lee J."/>
            <person name="Lee S.C."/>
            <person name="Kwon J.K."/>
            <person name="Lee H.Y."/>
            <person name="Koo N."/>
            <person name="Hong Y."/>
            <person name="Kim R.W."/>
            <person name="Kang W.H."/>
            <person name="Huh J.H."/>
            <person name="Kang B.C."/>
            <person name="Yang T.J."/>
            <person name="Lee Y.H."/>
            <person name="Bennetzen J.L."/>
            <person name="Choi D."/>
        </authorList>
    </citation>
    <scope>NUCLEOTIDE SEQUENCE [LARGE SCALE GENOMIC DNA]</scope>
    <source>
        <strain evidence="3">cv. PBC81</strain>
    </source>
</reference>
<name>A0A2G2VEW4_CAPBA</name>
<evidence type="ECO:0000313" key="2">
    <source>
        <dbReference type="EMBL" id="PHT31532.1"/>
    </source>
</evidence>
<comment type="caution">
    <text evidence="2">The sequence shown here is derived from an EMBL/GenBank/DDBJ whole genome shotgun (WGS) entry which is preliminary data.</text>
</comment>
<gene>
    <name evidence="2" type="ORF">CQW23_27869</name>
</gene>
<feature type="region of interest" description="Disordered" evidence="1">
    <location>
        <begin position="26"/>
        <end position="48"/>
    </location>
</feature>
<proteinExistence type="predicted"/>